<evidence type="ECO:0000256" key="2">
    <source>
        <dbReference type="ARBA" id="ARBA00023125"/>
    </source>
</evidence>
<dbReference type="Gene3D" id="1.20.120.530">
    <property type="entry name" value="GntR ligand-binding domain-like"/>
    <property type="match status" value="1"/>
</dbReference>
<keyword evidence="3" id="KW-0804">Transcription</keyword>
<dbReference type="InterPro" id="IPR000524">
    <property type="entry name" value="Tscrpt_reg_HTH_GntR"/>
</dbReference>
<dbReference type="Pfam" id="PF07729">
    <property type="entry name" value="FCD"/>
    <property type="match status" value="1"/>
</dbReference>
<feature type="region of interest" description="Disordered" evidence="4">
    <location>
        <begin position="247"/>
        <end position="286"/>
    </location>
</feature>
<keyword evidence="7" id="KW-1185">Reference proteome</keyword>
<sequence length="286" mass="31548">MDAPPARRASARCTTRPHKARPSTGMAPRICALPLPQQIADHLGHQIMNGACAPDSRLKEELLAERYQVSRGPVREAFRILERSGLVEIVPRHGARARVFDPADLGSLFSVRAVLLGLAARQATEQARPEMLERVATLVDRLRRSAETMDISAREHATTAGEAQHVIAEFSGNRPLARMLEELTSRALWRMAWCETPLDLNTRVRRQQSARFWSDLLRAMKSGDAAGAERIGRTLLEASRDCMLSAMKAQHRDQASDDHTPASRPARRRASGKSMNGANVPAAEGD</sequence>
<dbReference type="PROSITE" id="PS50949">
    <property type="entry name" value="HTH_GNTR"/>
    <property type="match status" value="1"/>
</dbReference>
<name>A0A5C8PVM2_9HYPH</name>
<dbReference type="Gene3D" id="1.10.10.10">
    <property type="entry name" value="Winged helix-like DNA-binding domain superfamily/Winged helix DNA-binding domain"/>
    <property type="match status" value="1"/>
</dbReference>
<organism evidence="6 7">
    <name type="scientific">Vineibacter terrae</name>
    <dbReference type="NCBI Taxonomy" id="2586908"/>
    <lineage>
        <taxon>Bacteria</taxon>
        <taxon>Pseudomonadati</taxon>
        <taxon>Pseudomonadota</taxon>
        <taxon>Alphaproteobacteria</taxon>
        <taxon>Hyphomicrobiales</taxon>
        <taxon>Vineibacter</taxon>
    </lineage>
</organism>
<dbReference type="InterPro" id="IPR036388">
    <property type="entry name" value="WH-like_DNA-bd_sf"/>
</dbReference>
<dbReference type="SUPFAM" id="SSF48008">
    <property type="entry name" value="GntR ligand-binding domain-like"/>
    <property type="match status" value="1"/>
</dbReference>
<gene>
    <name evidence="6" type="ORF">FHP25_02310</name>
</gene>
<dbReference type="EMBL" id="VDUZ01000002">
    <property type="protein sequence ID" value="TXL81920.1"/>
    <property type="molecule type" value="Genomic_DNA"/>
</dbReference>
<proteinExistence type="predicted"/>
<dbReference type="SUPFAM" id="SSF46785">
    <property type="entry name" value="Winged helix' DNA-binding domain"/>
    <property type="match status" value="1"/>
</dbReference>
<reference evidence="6 7" key="1">
    <citation type="submission" date="2019-06" db="EMBL/GenBank/DDBJ databases">
        <title>New taxonomy in bacterial strain CC-CFT640, isolated from vineyard.</title>
        <authorList>
            <person name="Lin S.-Y."/>
            <person name="Tsai C.-F."/>
            <person name="Young C.-C."/>
        </authorList>
    </citation>
    <scope>NUCLEOTIDE SEQUENCE [LARGE SCALE GENOMIC DNA]</scope>
    <source>
        <strain evidence="6 7">CC-CFT640</strain>
    </source>
</reference>
<dbReference type="InterPro" id="IPR036390">
    <property type="entry name" value="WH_DNA-bd_sf"/>
</dbReference>
<dbReference type="SMART" id="SM00895">
    <property type="entry name" value="FCD"/>
    <property type="match status" value="1"/>
</dbReference>
<keyword evidence="1" id="KW-0805">Transcription regulation</keyword>
<dbReference type="Proteomes" id="UP000321638">
    <property type="component" value="Unassembled WGS sequence"/>
</dbReference>
<feature type="compositionally biased region" description="Basic and acidic residues" evidence="4">
    <location>
        <begin position="250"/>
        <end position="261"/>
    </location>
</feature>
<dbReference type="RefSeq" id="WP_147845275.1">
    <property type="nucleotide sequence ID" value="NZ_VDUZ01000002.1"/>
</dbReference>
<evidence type="ECO:0000259" key="5">
    <source>
        <dbReference type="PROSITE" id="PS50949"/>
    </source>
</evidence>
<dbReference type="SMART" id="SM00345">
    <property type="entry name" value="HTH_GNTR"/>
    <property type="match status" value="1"/>
</dbReference>
<feature type="domain" description="HTH gntR-type" evidence="5">
    <location>
        <begin position="33"/>
        <end position="100"/>
    </location>
</feature>
<evidence type="ECO:0000256" key="3">
    <source>
        <dbReference type="ARBA" id="ARBA00023163"/>
    </source>
</evidence>
<dbReference type="Pfam" id="PF00392">
    <property type="entry name" value="GntR"/>
    <property type="match status" value="1"/>
</dbReference>
<comment type="caution">
    <text evidence="6">The sequence shown here is derived from an EMBL/GenBank/DDBJ whole genome shotgun (WGS) entry which is preliminary data.</text>
</comment>
<dbReference type="GO" id="GO:0003700">
    <property type="term" value="F:DNA-binding transcription factor activity"/>
    <property type="evidence" value="ECO:0007669"/>
    <property type="project" value="InterPro"/>
</dbReference>
<dbReference type="OrthoDB" id="9789310at2"/>
<keyword evidence="2" id="KW-0238">DNA-binding</keyword>
<evidence type="ECO:0000256" key="4">
    <source>
        <dbReference type="SAM" id="MobiDB-lite"/>
    </source>
</evidence>
<evidence type="ECO:0000313" key="7">
    <source>
        <dbReference type="Proteomes" id="UP000321638"/>
    </source>
</evidence>
<evidence type="ECO:0000256" key="1">
    <source>
        <dbReference type="ARBA" id="ARBA00023015"/>
    </source>
</evidence>
<accession>A0A5C8PVM2</accession>
<dbReference type="InterPro" id="IPR011711">
    <property type="entry name" value="GntR_C"/>
</dbReference>
<evidence type="ECO:0000313" key="6">
    <source>
        <dbReference type="EMBL" id="TXL81920.1"/>
    </source>
</evidence>
<dbReference type="InterPro" id="IPR008920">
    <property type="entry name" value="TF_FadR/GntR_C"/>
</dbReference>
<dbReference type="AlphaFoldDB" id="A0A5C8PVM2"/>
<dbReference type="CDD" id="cd07377">
    <property type="entry name" value="WHTH_GntR"/>
    <property type="match status" value="1"/>
</dbReference>
<dbReference type="PANTHER" id="PTHR43537">
    <property type="entry name" value="TRANSCRIPTIONAL REGULATOR, GNTR FAMILY"/>
    <property type="match status" value="1"/>
</dbReference>
<dbReference type="GO" id="GO:0003677">
    <property type="term" value="F:DNA binding"/>
    <property type="evidence" value="ECO:0007669"/>
    <property type="project" value="UniProtKB-KW"/>
</dbReference>
<protein>
    <submittedName>
        <fullName evidence="6">GntR family transcriptional regulator</fullName>
    </submittedName>
</protein>
<dbReference type="PANTHER" id="PTHR43537:SF24">
    <property type="entry name" value="GLUCONATE OPERON TRANSCRIPTIONAL REPRESSOR"/>
    <property type="match status" value="1"/>
</dbReference>
<feature type="region of interest" description="Disordered" evidence="4">
    <location>
        <begin position="1"/>
        <end position="27"/>
    </location>
</feature>